<reference evidence="3 4" key="1">
    <citation type="submission" date="2017-10" db="EMBL/GenBank/DDBJ databases">
        <title>Sequencing the genomes of 1000 actinobacteria strains.</title>
        <authorList>
            <person name="Klenk H.-P."/>
        </authorList>
    </citation>
    <scope>NUCLEOTIDE SEQUENCE [LARGE SCALE GENOMIC DNA]</scope>
    <source>
        <strain evidence="3 4">DSM 21838</strain>
    </source>
</reference>
<evidence type="ECO:0000313" key="3">
    <source>
        <dbReference type="EMBL" id="PFG39509.1"/>
    </source>
</evidence>
<comment type="caution">
    <text evidence="3">The sequence shown here is derived from an EMBL/GenBank/DDBJ whole genome shotgun (WGS) entry which is preliminary data.</text>
</comment>
<feature type="transmembrane region" description="Helical" evidence="2">
    <location>
        <begin position="135"/>
        <end position="159"/>
    </location>
</feature>
<dbReference type="EMBL" id="PDJI01000004">
    <property type="protein sequence ID" value="PFG39509.1"/>
    <property type="molecule type" value="Genomic_DNA"/>
</dbReference>
<dbReference type="InterPro" id="IPR019933">
    <property type="entry name" value="DivIVA_domain"/>
</dbReference>
<evidence type="ECO:0000256" key="1">
    <source>
        <dbReference type="SAM" id="MobiDB-lite"/>
    </source>
</evidence>
<feature type="region of interest" description="Disordered" evidence="1">
    <location>
        <begin position="99"/>
        <end position="129"/>
    </location>
</feature>
<keyword evidence="2" id="KW-1133">Transmembrane helix</keyword>
<sequence>MTSLTADGVLNARFQPTRFREGYDQEEVDDFLDTITSILRSHESGERIDASAAVNLCRNARFQPTKFREGYDQHQVDDFLAQLEQGFLALAGRTAEAPAGTAGAAPVSGRTVPTFDVGTTGPGHRPGEYPTTRKLPAIALGLVVAAAVGIVALMVWMFAM</sequence>
<gene>
    <name evidence="3" type="ORF">ATJ97_2015</name>
</gene>
<organism evidence="3 4">
    <name type="scientific">Georgenia soli</name>
    <dbReference type="NCBI Taxonomy" id="638953"/>
    <lineage>
        <taxon>Bacteria</taxon>
        <taxon>Bacillati</taxon>
        <taxon>Actinomycetota</taxon>
        <taxon>Actinomycetes</taxon>
        <taxon>Micrococcales</taxon>
        <taxon>Bogoriellaceae</taxon>
        <taxon>Georgenia</taxon>
    </lineage>
</organism>
<protein>
    <submittedName>
        <fullName evidence="3">DivIVA domain-containing protein</fullName>
    </submittedName>
</protein>
<dbReference type="Gene3D" id="6.10.250.660">
    <property type="match status" value="2"/>
</dbReference>
<dbReference type="AlphaFoldDB" id="A0A2A9EMS1"/>
<accession>A0A2A9EMS1</accession>
<evidence type="ECO:0000256" key="2">
    <source>
        <dbReference type="SAM" id="Phobius"/>
    </source>
</evidence>
<dbReference type="NCBIfam" id="TIGR03544">
    <property type="entry name" value="DivI1A_domain"/>
    <property type="match status" value="2"/>
</dbReference>
<proteinExistence type="predicted"/>
<evidence type="ECO:0000313" key="4">
    <source>
        <dbReference type="Proteomes" id="UP000222106"/>
    </source>
</evidence>
<dbReference type="OrthoDB" id="9815492at2"/>
<name>A0A2A9EMS1_9MICO</name>
<keyword evidence="2" id="KW-0812">Transmembrane</keyword>
<keyword evidence="2" id="KW-0472">Membrane</keyword>
<dbReference type="Proteomes" id="UP000222106">
    <property type="component" value="Unassembled WGS sequence"/>
</dbReference>
<keyword evidence="4" id="KW-1185">Reference proteome</keyword>